<accession>A0A9X1VY35</accession>
<dbReference type="EMBL" id="JALGBI010000001">
    <property type="protein sequence ID" value="MCJ0764279.1"/>
    <property type="molecule type" value="Genomic_DNA"/>
</dbReference>
<dbReference type="Gene3D" id="3.40.50.620">
    <property type="entry name" value="HUPs"/>
    <property type="match status" value="1"/>
</dbReference>
<protein>
    <submittedName>
        <fullName evidence="1">N-acetyl sugar amidotransferase</fullName>
    </submittedName>
</protein>
<dbReference type="RefSeq" id="WP_243306869.1">
    <property type="nucleotide sequence ID" value="NZ_JALGBI010000001.1"/>
</dbReference>
<dbReference type="Proteomes" id="UP001139447">
    <property type="component" value="Unassembled WGS sequence"/>
</dbReference>
<comment type="caution">
    <text evidence="1">The sequence shown here is derived from an EMBL/GenBank/DDBJ whole genome shotgun (WGS) entry which is preliminary data.</text>
</comment>
<keyword evidence="2" id="KW-1185">Reference proteome</keyword>
<proteinExistence type="predicted"/>
<organism evidence="1 2">
    <name type="scientific">Variovorax terrae</name>
    <dbReference type="NCBI Taxonomy" id="2923278"/>
    <lineage>
        <taxon>Bacteria</taxon>
        <taxon>Pseudomonadati</taxon>
        <taxon>Pseudomonadota</taxon>
        <taxon>Betaproteobacteria</taxon>
        <taxon>Burkholderiales</taxon>
        <taxon>Comamonadaceae</taxon>
        <taxon>Variovorax</taxon>
    </lineage>
</organism>
<name>A0A9X1VY35_9BURK</name>
<sequence length="428" mass="48741">MSSFKPPFQGRPSTFTVYTDEKNAHADKPFPKLQYCVRCCVPQTQEGVVFDELGVCQACQSAEQKIHIDWAERERDLRATLEAAKAQAGNNYDCIIPISGGKDSTFQLHVLTKIYGMKPLAVTFSHNWYSETGWYNLQNSLEQFNVDHIMFTPNRSLVNRIAKHSLAGIGDSCWHCHAGVGAFPLQAAVRFNIPLLVWGESIAESSGRASYKNPVRKFDREYFTKVSAKLRPDQMVRDDLSERDLYPFNVPSAEECERVGVYGIHLGDYIFWDDERQTEFVRDVYGWRETQIEGSYKRYKSAECIMPGVHDYANYLKRGYGRATFHSSVDVRAGLLSRDEAWQLIRDNDGVRPEGLDYYLKITGMTEEEFHATMEGHRRPELKNVVIPIYPKSSPNEEKLVPHPQQLIEKVQAETAVPQAPADDKAGP</sequence>
<dbReference type="AlphaFoldDB" id="A0A9X1VY35"/>
<gene>
    <name evidence="1" type="ORF">MMF98_13770</name>
</gene>
<dbReference type="InterPro" id="IPR014729">
    <property type="entry name" value="Rossmann-like_a/b/a_fold"/>
</dbReference>
<dbReference type="SUPFAM" id="SSF52402">
    <property type="entry name" value="Adenine nucleotide alpha hydrolases-like"/>
    <property type="match status" value="1"/>
</dbReference>
<evidence type="ECO:0000313" key="1">
    <source>
        <dbReference type="EMBL" id="MCJ0764279.1"/>
    </source>
</evidence>
<evidence type="ECO:0000313" key="2">
    <source>
        <dbReference type="Proteomes" id="UP001139447"/>
    </source>
</evidence>
<dbReference type="InterPro" id="IPR020022">
    <property type="entry name" value="N-acetyl_sugar_amidoTrfase"/>
</dbReference>
<dbReference type="NCBIfam" id="TIGR03573">
    <property type="entry name" value="WbuX"/>
    <property type="match status" value="1"/>
</dbReference>
<reference evidence="1" key="1">
    <citation type="submission" date="2022-03" db="EMBL/GenBank/DDBJ databases">
        <authorList>
            <person name="Woo C.Y."/>
        </authorList>
    </citation>
    <scope>NUCLEOTIDE SEQUENCE</scope>
    <source>
        <strain evidence="1">CYS-02</strain>
    </source>
</reference>